<dbReference type="InterPro" id="IPR040256">
    <property type="entry name" value="At4g02000-like"/>
</dbReference>
<feature type="region of interest" description="Disordered" evidence="1">
    <location>
        <begin position="592"/>
        <end position="612"/>
    </location>
</feature>
<feature type="domain" description="DUF4283" evidence="2">
    <location>
        <begin position="327"/>
        <end position="405"/>
    </location>
</feature>
<comment type="caution">
    <text evidence="3">The sequence shown here is derived from an EMBL/GenBank/DDBJ whole genome shotgun (WGS) entry which is preliminary data.</text>
</comment>
<evidence type="ECO:0000256" key="1">
    <source>
        <dbReference type="SAM" id="MobiDB-lite"/>
    </source>
</evidence>
<proteinExistence type="predicted"/>
<protein>
    <recommendedName>
        <fullName evidence="2">DUF4283 domain-containing protein</fullName>
    </recommendedName>
</protein>
<evidence type="ECO:0000313" key="3">
    <source>
        <dbReference type="EMBL" id="KAK4384332.1"/>
    </source>
</evidence>
<reference evidence="3" key="2">
    <citation type="journal article" date="2024" name="Plant">
        <title>Genomic evolution and insights into agronomic trait innovations of Sesamum species.</title>
        <authorList>
            <person name="Miao H."/>
            <person name="Wang L."/>
            <person name="Qu L."/>
            <person name="Liu H."/>
            <person name="Sun Y."/>
            <person name="Le M."/>
            <person name="Wang Q."/>
            <person name="Wei S."/>
            <person name="Zheng Y."/>
            <person name="Lin W."/>
            <person name="Duan Y."/>
            <person name="Cao H."/>
            <person name="Xiong S."/>
            <person name="Wang X."/>
            <person name="Wei L."/>
            <person name="Li C."/>
            <person name="Ma Q."/>
            <person name="Ju M."/>
            <person name="Zhao R."/>
            <person name="Li G."/>
            <person name="Mu C."/>
            <person name="Tian Q."/>
            <person name="Mei H."/>
            <person name="Zhang T."/>
            <person name="Gao T."/>
            <person name="Zhang H."/>
        </authorList>
    </citation>
    <scope>NUCLEOTIDE SEQUENCE</scope>
    <source>
        <strain evidence="3">K16</strain>
    </source>
</reference>
<dbReference type="Proteomes" id="UP001289374">
    <property type="component" value="Unassembled WGS sequence"/>
</dbReference>
<gene>
    <name evidence="3" type="ORF">Sango_3071800</name>
</gene>
<reference evidence="3" key="1">
    <citation type="submission" date="2020-06" db="EMBL/GenBank/DDBJ databases">
        <authorList>
            <person name="Li T."/>
            <person name="Hu X."/>
            <person name="Zhang T."/>
            <person name="Song X."/>
            <person name="Zhang H."/>
            <person name="Dai N."/>
            <person name="Sheng W."/>
            <person name="Hou X."/>
            <person name="Wei L."/>
        </authorList>
    </citation>
    <scope>NUCLEOTIDE SEQUENCE</scope>
    <source>
        <strain evidence="3">K16</strain>
        <tissue evidence="3">Leaf</tissue>
    </source>
</reference>
<dbReference type="AlphaFoldDB" id="A0AAE1TB48"/>
<accession>A0AAE1TB48</accession>
<evidence type="ECO:0000259" key="2">
    <source>
        <dbReference type="Pfam" id="PF14111"/>
    </source>
</evidence>
<feature type="compositionally biased region" description="Polar residues" evidence="1">
    <location>
        <begin position="601"/>
        <end position="612"/>
    </location>
</feature>
<dbReference type="Pfam" id="PF14111">
    <property type="entry name" value="DUF4283"/>
    <property type="match status" value="1"/>
</dbReference>
<dbReference type="EMBL" id="JACGWL010000192">
    <property type="protein sequence ID" value="KAK4384332.1"/>
    <property type="molecule type" value="Genomic_DNA"/>
</dbReference>
<dbReference type="PANTHER" id="PTHR31286">
    <property type="entry name" value="GLYCINE-RICH CELL WALL STRUCTURAL PROTEIN 1.8-LIKE"/>
    <property type="match status" value="1"/>
</dbReference>
<evidence type="ECO:0000313" key="4">
    <source>
        <dbReference type="Proteomes" id="UP001289374"/>
    </source>
</evidence>
<dbReference type="PANTHER" id="PTHR31286:SF165">
    <property type="entry name" value="DUF4283 DOMAIN-CONTAINING PROTEIN"/>
    <property type="match status" value="1"/>
</dbReference>
<dbReference type="InterPro" id="IPR025558">
    <property type="entry name" value="DUF4283"/>
</dbReference>
<name>A0AAE1TB48_9LAMI</name>
<sequence>MDGAGHGETRFVQSSRFPFPAPIAMRPARRFPRLPTSEQAARILQAAPSPRVSLGAAPPLTLGVRVFEGSRATRVSDPSSSLPLLGVSSPVRSTQMAGMATPIAGDDFWAPSTLVSSPWTALFSDSMDSPLHISPPSMMAALDGQVISSANPDRSIVQPHMDFDFPSLTVAAMAKQHSSPADLDCPTVQPPVDSPTRGRGTPLFLPATWVPQAGVLNGAAAPLPVGFSSPPPIVHTALPSSAVPTPTTGGDGVSNLNPPPVTVAPTPALLIGNVPLTHCSNSFSLGDKIAEGFHNSSRKTLSFVAPSIQNGEVVVRPSIDIIRHGSSRWKTTAVGYFLDKRPYFHHLNEYVCSIWPSVKEVTATVTGFYFFQFKMEAAMEEVIEGGPWLFQGQPIILQKWEPGMALRKLKHTQVPVWIKLRHLPVELWTTDGLSTVANGIGKPFYPDAITRACTRLDFARVCVMLDISSKLPRHVIIMVPLENGGESACKVEVEYEWLPPKCNACHSLGHATLACDSNKLKKPAVSVYVQKPRPEPITPPLPADPVLGHAVAPDFVDTEQRDGVTIEPTLPSTAKGKEIMIFNPFDILQSHDDVAEGNSRGPISSPSTGDPC</sequence>
<keyword evidence="4" id="KW-1185">Reference proteome</keyword>
<organism evidence="3 4">
    <name type="scientific">Sesamum angolense</name>
    <dbReference type="NCBI Taxonomy" id="2727404"/>
    <lineage>
        <taxon>Eukaryota</taxon>
        <taxon>Viridiplantae</taxon>
        <taxon>Streptophyta</taxon>
        <taxon>Embryophyta</taxon>
        <taxon>Tracheophyta</taxon>
        <taxon>Spermatophyta</taxon>
        <taxon>Magnoliopsida</taxon>
        <taxon>eudicotyledons</taxon>
        <taxon>Gunneridae</taxon>
        <taxon>Pentapetalae</taxon>
        <taxon>asterids</taxon>
        <taxon>lamiids</taxon>
        <taxon>Lamiales</taxon>
        <taxon>Pedaliaceae</taxon>
        <taxon>Sesamum</taxon>
    </lineage>
</organism>